<comment type="caution">
    <text evidence="18">The sequence shown here is derived from an EMBL/GenBank/DDBJ whole genome shotgun (WGS) entry which is preliminary data.</text>
</comment>
<evidence type="ECO:0000313" key="19">
    <source>
        <dbReference type="Proteomes" id="UP000226431"/>
    </source>
</evidence>
<feature type="region of interest" description="Disordered" evidence="14">
    <location>
        <begin position="167"/>
        <end position="192"/>
    </location>
</feature>
<dbReference type="Proteomes" id="UP000226431">
    <property type="component" value="Unassembled WGS sequence"/>
</dbReference>
<dbReference type="GO" id="GO:0016818">
    <property type="term" value="F:hydrolase activity, acting on acid anhydrides, in phosphorus-containing anhydrides"/>
    <property type="evidence" value="ECO:0007669"/>
    <property type="project" value="InterPro"/>
</dbReference>
<dbReference type="GO" id="GO:0003676">
    <property type="term" value="F:nucleic acid binding"/>
    <property type="evidence" value="ECO:0007669"/>
    <property type="project" value="InterPro"/>
</dbReference>
<keyword evidence="9" id="KW-0862">Zinc</keyword>
<evidence type="ECO:0000256" key="9">
    <source>
        <dbReference type="ARBA" id="ARBA00022833"/>
    </source>
</evidence>
<comment type="subcellular location">
    <subcellularLocation>
        <location evidence="1">Nucleus</location>
    </subcellularLocation>
</comment>
<comment type="similarity">
    <text evidence="2">Belongs to the SNF2/RAD54 helicase family.</text>
</comment>
<evidence type="ECO:0000256" key="2">
    <source>
        <dbReference type="ARBA" id="ARBA00007025"/>
    </source>
</evidence>
<keyword evidence="8" id="KW-0347">Helicase</keyword>
<evidence type="ECO:0000256" key="4">
    <source>
        <dbReference type="ARBA" id="ARBA00022741"/>
    </source>
</evidence>
<dbReference type="GO" id="GO:0005524">
    <property type="term" value="F:ATP binding"/>
    <property type="evidence" value="ECO:0007669"/>
    <property type="project" value="UniProtKB-KW"/>
</dbReference>
<feature type="region of interest" description="Disordered" evidence="14">
    <location>
        <begin position="104"/>
        <end position="133"/>
    </location>
</feature>
<dbReference type="PROSITE" id="PS51194">
    <property type="entry name" value="HELICASE_CTER"/>
    <property type="match status" value="1"/>
</dbReference>
<evidence type="ECO:0000256" key="6">
    <source>
        <dbReference type="ARBA" id="ARBA00022771"/>
    </source>
</evidence>
<dbReference type="SUPFAM" id="SSF52540">
    <property type="entry name" value="P-loop containing nucleoside triphosphate hydrolases"/>
    <property type="match status" value="2"/>
</dbReference>
<evidence type="ECO:0000256" key="12">
    <source>
        <dbReference type="ARBA" id="ARBA00023242"/>
    </source>
</evidence>
<dbReference type="OrthoDB" id="2801544at2759"/>
<evidence type="ECO:0000259" key="15">
    <source>
        <dbReference type="PROSITE" id="PS50089"/>
    </source>
</evidence>
<name>A0A2C5YRM2_9HYPO</name>
<evidence type="ECO:0000256" key="14">
    <source>
        <dbReference type="SAM" id="MobiDB-lite"/>
    </source>
</evidence>
<gene>
    <name evidence="18" type="ORF">CDD80_6335</name>
</gene>
<dbReference type="InterPro" id="IPR001650">
    <property type="entry name" value="Helicase_C-like"/>
</dbReference>
<dbReference type="InterPro" id="IPR013083">
    <property type="entry name" value="Znf_RING/FYVE/PHD"/>
</dbReference>
<dbReference type="InterPro" id="IPR050628">
    <property type="entry name" value="SNF2_RAD54_helicase_TF"/>
</dbReference>
<evidence type="ECO:0000256" key="3">
    <source>
        <dbReference type="ARBA" id="ARBA00022723"/>
    </source>
</evidence>
<evidence type="ECO:0000259" key="16">
    <source>
        <dbReference type="PROSITE" id="PS51192"/>
    </source>
</evidence>
<dbReference type="InterPro" id="IPR014001">
    <property type="entry name" value="Helicase_ATP-bd"/>
</dbReference>
<keyword evidence="11" id="KW-0234">DNA repair</keyword>
<dbReference type="InterPro" id="IPR038718">
    <property type="entry name" value="SNF2-like_sf"/>
</dbReference>
<evidence type="ECO:0000256" key="10">
    <source>
        <dbReference type="ARBA" id="ARBA00022840"/>
    </source>
</evidence>
<dbReference type="InterPro" id="IPR001841">
    <property type="entry name" value="Znf_RING"/>
</dbReference>
<dbReference type="Gene3D" id="3.30.40.10">
    <property type="entry name" value="Zinc/RING finger domain, C3HC4 (zinc finger)"/>
    <property type="match status" value="1"/>
</dbReference>
<reference evidence="18 19" key="1">
    <citation type="submission" date="2017-06" db="EMBL/GenBank/DDBJ databases">
        <title>Ant-infecting Ophiocordyceps genomes reveal a high diversity of potential behavioral manipulation genes and a possible major role for enterotoxins.</title>
        <authorList>
            <person name="De Bekker C."/>
            <person name="Evans H.C."/>
            <person name="Brachmann A."/>
            <person name="Hughes D.P."/>
        </authorList>
    </citation>
    <scope>NUCLEOTIDE SEQUENCE [LARGE SCALE GENOMIC DNA]</scope>
    <source>
        <strain evidence="18 19">Map16</strain>
    </source>
</reference>
<keyword evidence="5" id="KW-0227">DNA damage</keyword>
<evidence type="ECO:0000259" key="17">
    <source>
        <dbReference type="PROSITE" id="PS51194"/>
    </source>
</evidence>
<feature type="region of interest" description="Disordered" evidence="14">
    <location>
        <begin position="16"/>
        <end position="35"/>
    </location>
</feature>
<dbReference type="AlphaFoldDB" id="A0A2C5YRM2"/>
<dbReference type="GO" id="GO:0004386">
    <property type="term" value="F:helicase activity"/>
    <property type="evidence" value="ECO:0007669"/>
    <property type="project" value="UniProtKB-KW"/>
</dbReference>
<dbReference type="PROSITE" id="PS50089">
    <property type="entry name" value="ZF_RING_2"/>
    <property type="match status" value="1"/>
</dbReference>
<protein>
    <recommendedName>
        <fullName evidence="20">DNA repair protein RAD5</fullName>
    </recommendedName>
</protein>
<dbReference type="SMART" id="SM00487">
    <property type="entry name" value="DEXDc"/>
    <property type="match status" value="1"/>
</dbReference>
<feature type="region of interest" description="Disordered" evidence="14">
    <location>
        <begin position="325"/>
        <end position="355"/>
    </location>
</feature>
<dbReference type="Pfam" id="PF00271">
    <property type="entry name" value="Helicase_C"/>
    <property type="match status" value="1"/>
</dbReference>
<organism evidence="18 19">
    <name type="scientific">Ophiocordyceps camponoti-rufipedis</name>
    <dbReference type="NCBI Taxonomy" id="2004952"/>
    <lineage>
        <taxon>Eukaryota</taxon>
        <taxon>Fungi</taxon>
        <taxon>Dikarya</taxon>
        <taxon>Ascomycota</taxon>
        <taxon>Pezizomycotina</taxon>
        <taxon>Sordariomycetes</taxon>
        <taxon>Hypocreomycetidae</taxon>
        <taxon>Hypocreales</taxon>
        <taxon>Ophiocordycipitaceae</taxon>
        <taxon>Ophiocordyceps</taxon>
    </lineage>
</organism>
<evidence type="ECO:0000313" key="18">
    <source>
        <dbReference type="EMBL" id="PHH69962.1"/>
    </source>
</evidence>
<evidence type="ECO:0000256" key="13">
    <source>
        <dbReference type="PROSITE-ProRule" id="PRU00175"/>
    </source>
</evidence>
<feature type="domain" description="Helicase C-terminal" evidence="17">
    <location>
        <begin position="912"/>
        <end position="1056"/>
    </location>
</feature>
<dbReference type="Pfam" id="PF08797">
    <property type="entry name" value="HIRAN"/>
    <property type="match status" value="1"/>
</dbReference>
<dbReference type="STRING" id="2004952.A0A2C5YRM2"/>
<dbReference type="Pfam" id="PF00176">
    <property type="entry name" value="SNF2-rel_dom"/>
    <property type="match status" value="1"/>
</dbReference>
<keyword evidence="10" id="KW-0067">ATP-binding</keyword>
<feature type="domain" description="Helicase ATP-binding" evidence="16">
    <location>
        <begin position="455"/>
        <end position="654"/>
    </location>
</feature>
<feature type="domain" description="RING-type" evidence="15">
    <location>
        <begin position="835"/>
        <end position="879"/>
    </location>
</feature>
<dbReference type="GO" id="GO:0008094">
    <property type="term" value="F:ATP-dependent activity, acting on DNA"/>
    <property type="evidence" value="ECO:0007669"/>
    <property type="project" value="TreeGrafter"/>
</dbReference>
<evidence type="ECO:0008006" key="20">
    <source>
        <dbReference type="Google" id="ProtNLM"/>
    </source>
</evidence>
<evidence type="ECO:0000256" key="7">
    <source>
        <dbReference type="ARBA" id="ARBA00022801"/>
    </source>
</evidence>
<dbReference type="CDD" id="cd18008">
    <property type="entry name" value="DEXDc_SHPRH-like"/>
    <property type="match status" value="1"/>
</dbReference>
<keyword evidence="19" id="KW-1185">Reference proteome</keyword>
<dbReference type="InterPro" id="IPR014905">
    <property type="entry name" value="HIRAN"/>
</dbReference>
<dbReference type="SUPFAM" id="SSF57850">
    <property type="entry name" value="RING/U-box"/>
    <property type="match status" value="1"/>
</dbReference>
<dbReference type="Gene3D" id="3.40.50.10810">
    <property type="entry name" value="Tandem AAA-ATPase domain"/>
    <property type="match status" value="1"/>
</dbReference>
<evidence type="ECO:0000256" key="1">
    <source>
        <dbReference type="ARBA" id="ARBA00004123"/>
    </source>
</evidence>
<dbReference type="PANTHER" id="PTHR45626:SF22">
    <property type="entry name" value="DNA REPAIR PROTEIN RAD5"/>
    <property type="match status" value="1"/>
</dbReference>
<dbReference type="SMART" id="SM00490">
    <property type="entry name" value="HELICc"/>
    <property type="match status" value="1"/>
</dbReference>
<dbReference type="InterPro" id="IPR000330">
    <property type="entry name" value="SNF2_N"/>
</dbReference>
<keyword evidence="6 13" id="KW-0863">Zinc-finger</keyword>
<dbReference type="PROSITE" id="PS51192">
    <property type="entry name" value="HELICASE_ATP_BIND_1"/>
    <property type="match status" value="1"/>
</dbReference>
<dbReference type="Pfam" id="PF24975">
    <property type="entry name" value="UBA_Rad5"/>
    <property type="match status" value="1"/>
</dbReference>
<dbReference type="CDD" id="cd18793">
    <property type="entry name" value="SF2_C_SNF"/>
    <property type="match status" value="1"/>
</dbReference>
<accession>A0A2C5YRM2</accession>
<feature type="compositionally biased region" description="Basic and acidic residues" evidence="14">
    <location>
        <begin position="325"/>
        <end position="341"/>
    </location>
</feature>
<dbReference type="GO" id="GO:0005634">
    <property type="term" value="C:nucleus"/>
    <property type="evidence" value="ECO:0007669"/>
    <property type="project" value="UniProtKB-SubCell"/>
</dbReference>
<dbReference type="Gene3D" id="3.40.50.300">
    <property type="entry name" value="P-loop containing nucleotide triphosphate hydrolases"/>
    <property type="match status" value="1"/>
</dbReference>
<dbReference type="GO" id="GO:0006281">
    <property type="term" value="P:DNA repair"/>
    <property type="evidence" value="ECO:0007669"/>
    <property type="project" value="UniProtKB-KW"/>
</dbReference>
<evidence type="ECO:0000256" key="5">
    <source>
        <dbReference type="ARBA" id="ARBA00022763"/>
    </source>
</evidence>
<keyword evidence="3" id="KW-0479">Metal-binding</keyword>
<dbReference type="SMART" id="SM00910">
    <property type="entry name" value="HIRAN"/>
    <property type="match status" value="1"/>
</dbReference>
<evidence type="ECO:0000256" key="8">
    <source>
        <dbReference type="ARBA" id="ARBA00022806"/>
    </source>
</evidence>
<keyword evidence="4" id="KW-0547">Nucleotide-binding</keyword>
<sequence length="1056" mass="117559">MDLQRPLKKRRFFKNVSDEDVASGSEPTGGDENERVLDDECDAASQAANSADTASKMAFDRDALESLIGSRLDAETLAALRESCGNSLERAVNLYFDGTYRKLKTDSPSLPRPEKQSIHTKAGSKSQRRETPRSRYIGAFGIEGWATRSGINIIKHGDVVKIERQKIQPPRPPKTKAKLGVNPGAASRPPPMASRRVDVIVRFTSESGAEIGRLAKESANWVSTLMDQRICAFEGTCVYAPERLRTNDTVFLQLRCFLLGTAFDGPGVSLADERPSGLYELGETADERELRLRQVALVRLFQEINLQPTVSKATAKDGRKGLLQVAERDEQKNKDSKKAAGDGDGSDEQEEGEHLEQDQLDALYKKAQCFDLATPEAEPAATFALTLRPYQKQALYWMMAKEKKEKGNREPSMHPLWEEYAWPVKDVDDKPLPTVQDQTTFYVNPYSGDLSLEFPLQEQECLGGILADEMGLGKTIQMLSLVHSHRSEQTTSSAISSVNQLARLATNSNAVLEAPRTTLIVAPMSLLAQWQSEAERASKQGSIRIELYYGTEKSSQLQTLCCGVNAPDVVITSYGVVLSEFGAKKGDKTSHSGLFSLRFFRLILDEAHHIKNRASKTARACYALAGHHRWVLTGTPIVNRLEDLFSLVRFLGVTPWDNFSFWKTFITLPFEAGQTVRALDVVQTVLEPLVMRRTKDMKTADGQPLVKLPAKEVEIVRVELSAAERDIYDYIYERAKRTLSRNVETGTVMKAFTTIFAQILRLRQSCCHPILVRNQDLVADEDEAAAAADAAAGLADDMDLETLIAKFTAATDETPDEKFGAHALQEIRAEAGKECPLCLEDMTEQVVTGCWHSACRACLLDLMRHESDRGVAPRCFSCRATLNRRDLFEVVRHDEEGQISLQRLNANHSSAKIAELISQLRTLRQTHPAMKSVIFSQFTSFLTLIEPALSRAKIRCLRLDGSMAQRARAAVLEDFARREGFVVLLISLRAGGVGLNLTCAGRVFMMDPWWSFAVEAQAIDRVHRMGQEVDVVVKRFVVGGSVEERMLAVQERKMSM</sequence>
<keyword evidence="12" id="KW-0539">Nucleus</keyword>
<dbReference type="PANTHER" id="PTHR45626">
    <property type="entry name" value="TRANSCRIPTION TERMINATION FACTOR 2-RELATED"/>
    <property type="match status" value="1"/>
</dbReference>
<keyword evidence="7" id="KW-0378">Hydrolase</keyword>
<dbReference type="EMBL" id="NJES01000685">
    <property type="protein sequence ID" value="PHH69962.1"/>
    <property type="molecule type" value="Genomic_DNA"/>
</dbReference>
<dbReference type="GO" id="GO:0008270">
    <property type="term" value="F:zinc ion binding"/>
    <property type="evidence" value="ECO:0007669"/>
    <property type="project" value="UniProtKB-KW"/>
</dbReference>
<dbReference type="InterPro" id="IPR027417">
    <property type="entry name" value="P-loop_NTPase"/>
</dbReference>
<dbReference type="InterPro" id="IPR049730">
    <property type="entry name" value="SNF2/RAD54-like_C"/>
</dbReference>
<evidence type="ECO:0000256" key="11">
    <source>
        <dbReference type="ARBA" id="ARBA00023204"/>
    </source>
</evidence>
<proteinExistence type="inferred from homology"/>